<sequence>LSLQKEAFVSEVAVREDEVWSWNLVWRRRLFRWEEDSFNELVALLELVRLSHVEDRWRWSFDPNGCFSVKSAYESISKDLVVDPILSPYQAMIFARIWESAAPSKVIAFSWQLLHDRVPTKENLRVRGILPHESGGNCVWCPDVGESSSHLFIHCKVAMVVWYEIFKWLGVVIVMPQNLFHLYDYLSDIARSKKTIK</sequence>
<dbReference type="PANTHER" id="PTHR36617">
    <property type="entry name" value="PROTEIN, PUTATIVE-RELATED"/>
    <property type="match status" value="1"/>
</dbReference>
<evidence type="ECO:0000259" key="1">
    <source>
        <dbReference type="Pfam" id="PF13966"/>
    </source>
</evidence>
<feature type="domain" description="Reverse transcriptase zinc-binding" evidence="1">
    <location>
        <begin position="67"/>
        <end position="162"/>
    </location>
</feature>
<reference evidence="2 3" key="1">
    <citation type="journal article" date="2018" name="Front. Plant Sci.">
        <title>Red Clover (Trifolium pratense) and Zigzag Clover (T. medium) - A Picture of Genomic Similarities and Differences.</title>
        <authorList>
            <person name="Dluhosova J."/>
            <person name="Istvanek J."/>
            <person name="Nedelnik J."/>
            <person name="Repkova J."/>
        </authorList>
    </citation>
    <scope>NUCLEOTIDE SEQUENCE [LARGE SCALE GENOMIC DNA]</scope>
    <source>
        <strain evidence="3">cv. 10/8</strain>
        <tissue evidence="2">Leaf</tissue>
    </source>
</reference>
<dbReference type="Pfam" id="PF13966">
    <property type="entry name" value="zf-RVT"/>
    <property type="match status" value="1"/>
</dbReference>
<feature type="non-terminal residue" evidence="2">
    <location>
        <position position="1"/>
    </location>
</feature>
<proteinExistence type="predicted"/>
<evidence type="ECO:0000313" key="2">
    <source>
        <dbReference type="EMBL" id="MCI19770.1"/>
    </source>
</evidence>
<evidence type="ECO:0000313" key="3">
    <source>
        <dbReference type="Proteomes" id="UP000265520"/>
    </source>
</evidence>
<protein>
    <recommendedName>
        <fullName evidence="1">Reverse transcriptase zinc-binding domain-containing protein</fullName>
    </recommendedName>
</protein>
<accession>A0A392Q7R9</accession>
<comment type="caution">
    <text evidence="2">The sequence shown here is derived from an EMBL/GenBank/DDBJ whole genome shotgun (WGS) entry which is preliminary data.</text>
</comment>
<dbReference type="Proteomes" id="UP000265520">
    <property type="component" value="Unassembled WGS sequence"/>
</dbReference>
<organism evidence="2 3">
    <name type="scientific">Trifolium medium</name>
    <dbReference type="NCBI Taxonomy" id="97028"/>
    <lineage>
        <taxon>Eukaryota</taxon>
        <taxon>Viridiplantae</taxon>
        <taxon>Streptophyta</taxon>
        <taxon>Embryophyta</taxon>
        <taxon>Tracheophyta</taxon>
        <taxon>Spermatophyta</taxon>
        <taxon>Magnoliopsida</taxon>
        <taxon>eudicotyledons</taxon>
        <taxon>Gunneridae</taxon>
        <taxon>Pentapetalae</taxon>
        <taxon>rosids</taxon>
        <taxon>fabids</taxon>
        <taxon>Fabales</taxon>
        <taxon>Fabaceae</taxon>
        <taxon>Papilionoideae</taxon>
        <taxon>50 kb inversion clade</taxon>
        <taxon>NPAAA clade</taxon>
        <taxon>Hologalegina</taxon>
        <taxon>IRL clade</taxon>
        <taxon>Trifolieae</taxon>
        <taxon>Trifolium</taxon>
    </lineage>
</organism>
<dbReference type="InterPro" id="IPR026960">
    <property type="entry name" value="RVT-Znf"/>
</dbReference>
<dbReference type="AlphaFoldDB" id="A0A392Q7R9"/>
<dbReference type="PANTHER" id="PTHR36617:SF16">
    <property type="entry name" value="OS04G0516500 PROTEIN"/>
    <property type="match status" value="1"/>
</dbReference>
<feature type="non-terminal residue" evidence="2">
    <location>
        <position position="197"/>
    </location>
</feature>
<name>A0A392Q7R9_9FABA</name>
<keyword evidence="3" id="KW-1185">Reference proteome</keyword>
<dbReference type="EMBL" id="LXQA010116492">
    <property type="protein sequence ID" value="MCI19770.1"/>
    <property type="molecule type" value="Genomic_DNA"/>
</dbReference>